<sequence length="61" mass="7099">MKRFRAVLCELSAEDVLFDTDDTKEFTYLDIDAESVEKARECAKIHPKAHNLQLLQVFEVQ</sequence>
<name>A0A2M8KW54_9BACT</name>
<protein>
    <submittedName>
        <fullName evidence="1">Uncharacterized protein</fullName>
    </submittedName>
</protein>
<accession>A0A2M8KW54</accession>
<dbReference type="EMBL" id="PFEF01000009">
    <property type="protein sequence ID" value="PJE64165.1"/>
    <property type="molecule type" value="Genomic_DNA"/>
</dbReference>
<organism evidence="1 2">
    <name type="scientific">Candidatus Ryanbacteria bacterium CG10_big_fil_rev_8_21_14_0_10_43_42</name>
    <dbReference type="NCBI Taxonomy" id="1974864"/>
    <lineage>
        <taxon>Bacteria</taxon>
        <taxon>Candidatus Ryaniibacteriota</taxon>
    </lineage>
</organism>
<comment type="caution">
    <text evidence="1">The sequence shown here is derived from an EMBL/GenBank/DDBJ whole genome shotgun (WGS) entry which is preliminary data.</text>
</comment>
<evidence type="ECO:0000313" key="1">
    <source>
        <dbReference type="EMBL" id="PJE64165.1"/>
    </source>
</evidence>
<gene>
    <name evidence="1" type="ORF">COU90_04140</name>
</gene>
<reference evidence="2" key="1">
    <citation type="submission" date="2017-09" db="EMBL/GenBank/DDBJ databases">
        <title>Depth-based differentiation of microbial function through sediment-hosted aquifers and enrichment of novel symbionts in the deep terrestrial subsurface.</title>
        <authorList>
            <person name="Probst A.J."/>
            <person name="Ladd B."/>
            <person name="Jarett J.K."/>
            <person name="Geller-Mcgrath D.E."/>
            <person name="Sieber C.M.K."/>
            <person name="Emerson J.B."/>
            <person name="Anantharaman K."/>
            <person name="Thomas B.C."/>
            <person name="Malmstrom R."/>
            <person name="Stieglmeier M."/>
            <person name="Klingl A."/>
            <person name="Woyke T."/>
            <person name="Ryan C.M."/>
            <person name="Banfield J.F."/>
        </authorList>
    </citation>
    <scope>NUCLEOTIDE SEQUENCE [LARGE SCALE GENOMIC DNA]</scope>
</reference>
<dbReference type="AlphaFoldDB" id="A0A2M8KW54"/>
<evidence type="ECO:0000313" key="2">
    <source>
        <dbReference type="Proteomes" id="UP000229098"/>
    </source>
</evidence>
<proteinExistence type="predicted"/>
<dbReference type="Proteomes" id="UP000229098">
    <property type="component" value="Unassembled WGS sequence"/>
</dbReference>